<sequence>MLSTNESKPLFSFMAPQKDTPVVQTVAQLTENTVTGTDVKVVDVLTKEKGEEKAECPISDPVESKTLPEGLNDRTDKAATEAVSTPRPAFALPKKKQESWKKLMVPESPYVGGGVVSGGIVLPQLSLKQTGVSKVVPATIETKVEEAAVVSKIPVPRSSKKLGGVSSLSQVCQKEEDEGVVEVEEIVKAEKVADEELNAAVNAETLPLNENHQNVYEDEDPVVDLDDAVIHDISMMDESELDVWIQNLPTLKMLLQLLICPFPHLSQLLEMLLPLRSLWWARMMTMR</sequence>
<evidence type="ECO:0000313" key="3">
    <source>
        <dbReference type="Proteomes" id="UP000193642"/>
    </source>
</evidence>
<evidence type="ECO:0000256" key="1">
    <source>
        <dbReference type="SAM" id="MobiDB-lite"/>
    </source>
</evidence>
<reference evidence="2 3" key="1">
    <citation type="submission" date="2016-07" db="EMBL/GenBank/DDBJ databases">
        <title>Pervasive Adenine N6-methylation of Active Genes in Fungi.</title>
        <authorList>
            <consortium name="DOE Joint Genome Institute"/>
            <person name="Mondo S.J."/>
            <person name="Dannebaum R.O."/>
            <person name="Kuo R.C."/>
            <person name="Labutti K."/>
            <person name="Haridas S."/>
            <person name="Kuo A."/>
            <person name="Salamov A."/>
            <person name="Ahrendt S.R."/>
            <person name="Lipzen A."/>
            <person name="Sullivan W."/>
            <person name="Andreopoulos W.B."/>
            <person name="Clum A."/>
            <person name="Lindquist E."/>
            <person name="Daum C."/>
            <person name="Ramamoorthy G.K."/>
            <person name="Gryganskyi A."/>
            <person name="Culley D."/>
            <person name="Magnuson J.K."/>
            <person name="James T.Y."/>
            <person name="O'Malley M.A."/>
            <person name="Stajich J.E."/>
            <person name="Spatafora J.W."/>
            <person name="Visel A."/>
            <person name="Grigoriev I.V."/>
        </authorList>
    </citation>
    <scope>NUCLEOTIDE SEQUENCE [LARGE SCALE GENOMIC DNA]</scope>
    <source>
        <strain evidence="2 3">JEL800</strain>
    </source>
</reference>
<protein>
    <submittedName>
        <fullName evidence="2">Uncharacterized protein</fullName>
    </submittedName>
</protein>
<organism evidence="2 3">
    <name type="scientific">Rhizoclosmatium globosum</name>
    <dbReference type="NCBI Taxonomy" id="329046"/>
    <lineage>
        <taxon>Eukaryota</taxon>
        <taxon>Fungi</taxon>
        <taxon>Fungi incertae sedis</taxon>
        <taxon>Chytridiomycota</taxon>
        <taxon>Chytridiomycota incertae sedis</taxon>
        <taxon>Chytridiomycetes</taxon>
        <taxon>Chytridiales</taxon>
        <taxon>Chytriomycetaceae</taxon>
        <taxon>Rhizoclosmatium</taxon>
    </lineage>
</organism>
<keyword evidence="3" id="KW-1185">Reference proteome</keyword>
<evidence type="ECO:0000313" key="2">
    <source>
        <dbReference type="EMBL" id="ORY37406.1"/>
    </source>
</evidence>
<dbReference type="EMBL" id="MCGO01000050">
    <property type="protein sequence ID" value="ORY37406.1"/>
    <property type="molecule type" value="Genomic_DNA"/>
</dbReference>
<dbReference type="Proteomes" id="UP000193642">
    <property type="component" value="Unassembled WGS sequence"/>
</dbReference>
<feature type="region of interest" description="Disordered" evidence="1">
    <location>
        <begin position="50"/>
        <end position="84"/>
    </location>
</feature>
<gene>
    <name evidence="2" type="ORF">BCR33DRAFT_462708</name>
</gene>
<proteinExistence type="predicted"/>
<accession>A0A1Y2BRN6</accession>
<comment type="caution">
    <text evidence="2">The sequence shown here is derived from an EMBL/GenBank/DDBJ whole genome shotgun (WGS) entry which is preliminary data.</text>
</comment>
<name>A0A1Y2BRN6_9FUNG</name>
<dbReference type="AlphaFoldDB" id="A0A1Y2BRN6"/>